<dbReference type="PANTHER" id="PTHR33116:SF78">
    <property type="entry name" value="OS12G0587133 PROTEIN"/>
    <property type="match status" value="1"/>
</dbReference>
<dbReference type="EMBL" id="QGNW01000030">
    <property type="protein sequence ID" value="RVX11498.1"/>
    <property type="molecule type" value="Genomic_DNA"/>
</dbReference>
<dbReference type="PANTHER" id="PTHR33116">
    <property type="entry name" value="REVERSE TRANSCRIPTASE ZINC-BINDING DOMAIN-CONTAINING PROTEIN-RELATED-RELATED"/>
    <property type="match status" value="1"/>
</dbReference>
<dbReference type="Pfam" id="PF13966">
    <property type="entry name" value="zf-RVT"/>
    <property type="match status" value="1"/>
</dbReference>
<gene>
    <name evidence="2" type="primary">VvCHDp000001_660</name>
    <name evidence="2" type="ORF">CK203_015999</name>
</gene>
<feature type="domain" description="Reverse transcriptase zinc-binding" evidence="1">
    <location>
        <begin position="279"/>
        <end position="343"/>
    </location>
</feature>
<evidence type="ECO:0000259" key="1">
    <source>
        <dbReference type="Pfam" id="PF13966"/>
    </source>
</evidence>
<comment type="caution">
    <text evidence="2">The sequence shown here is derived from an EMBL/GenBank/DDBJ whole genome shotgun (WGS) entry which is preliminary data.</text>
</comment>
<evidence type="ECO:0000313" key="3">
    <source>
        <dbReference type="Proteomes" id="UP000288805"/>
    </source>
</evidence>
<proteinExistence type="predicted"/>
<name>A0A438JRD5_VITVI</name>
<dbReference type="InterPro" id="IPR026960">
    <property type="entry name" value="RVT-Znf"/>
</dbReference>
<protein>
    <submittedName>
        <fullName evidence="2">Putative ribonuclease H protein</fullName>
    </submittedName>
</protein>
<organism evidence="2 3">
    <name type="scientific">Vitis vinifera</name>
    <name type="common">Grape</name>
    <dbReference type="NCBI Taxonomy" id="29760"/>
    <lineage>
        <taxon>Eukaryota</taxon>
        <taxon>Viridiplantae</taxon>
        <taxon>Streptophyta</taxon>
        <taxon>Embryophyta</taxon>
        <taxon>Tracheophyta</taxon>
        <taxon>Spermatophyta</taxon>
        <taxon>Magnoliopsida</taxon>
        <taxon>eudicotyledons</taxon>
        <taxon>Gunneridae</taxon>
        <taxon>Pentapetalae</taxon>
        <taxon>rosids</taxon>
        <taxon>Vitales</taxon>
        <taxon>Vitaceae</taxon>
        <taxon>Viteae</taxon>
        <taxon>Vitis</taxon>
    </lineage>
</organism>
<sequence>MGFWFRCFGTNWRSPPGAPCGVEKTVAGKVRRKSCRRFEAMSGLRINLDKSELIPVGCVNNVEELAAAIGCKVGSLPTSYLGLPLGAQYRSRAVWDGVEERMRKKLAKWKSQYISKGGRITLIRSTLANMPIYFMSMLSMPRKVRLRLERIQREFLWGGGALERKIHLVKWELVCLEKDNGGLGVKSLSILNKALLCKWSWRFAMEREAFWNQVIRGKYGEEQGGWSSKEARGRRMVWDAWVKDVWRCNEGGGSWSPLFSRPFNDWELEEDIQSPFHRRLFGKLRWQPKVSFFGWEATWGKALTLDQLQRRGWALANRCYLCQKHEESIDHILLHCEKVRTLWVLLYSMFGVQWVLPATVKETLSGWNGSFVGKKRKGVWKASPLCLFWTVWKTRNKVALRKRSCQSKDSRLLLFIFIGRRRRGL</sequence>
<evidence type="ECO:0000313" key="2">
    <source>
        <dbReference type="EMBL" id="RVX11498.1"/>
    </source>
</evidence>
<dbReference type="AlphaFoldDB" id="A0A438JRD5"/>
<dbReference type="Proteomes" id="UP000288805">
    <property type="component" value="Unassembled WGS sequence"/>
</dbReference>
<accession>A0A438JRD5</accession>
<reference evidence="2 3" key="1">
    <citation type="journal article" date="2018" name="PLoS Genet.">
        <title>Population sequencing reveals clonal diversity and ancestral inbreeding in the grapevine cultivar Chardonnay.</title>
        <authorList>
            <person name="Roach M.J."/>
            <person name="Johnson D.L."/>
            <person name="Bohlmann J."/>
            <person name="van Vuuren H.J."/>
            <person name="Jones S.J."/>
            <person name="Pretorius I.S."/>
            <person name="Schmidt S.A."/>
            <person name="Borneman A.R."/>
        </authorList>
    </citation>
    <scope>NUCLEOTIDE SEQUENCE [LARGE SCALE GENOMIC DNA]</scope>
    <source>
        <strain evidence="3">cv. Chardonnay</strain>
        <tissue evidence="2">Leaf</tissue>
    </source>
</reference>